<dbReference type="SUPFAM" id="SSF52540">
    <property type="entry name" value="P-loop containing nucleoside triphosphate hydrolases"/>
    <property type="match status" value="1"/>
</dbReference>
<keyword evidence="5 9" id="KW-0067">ATP-binding</keyword>
<dbReference type="Proteomes" id="UP001596312">
    <property type="component" value="Unassembled WGS sequence"/>
</dbReference>
<dbReference type="Pfam" id="PF04851">
    <property type="entry name" value="ResIII"/>
    <property type="match status" value="1"/>
</dbReference>
<feature type="domain" description="Helicase C-terminal" evidence="11">
    <location>
        <begin position="455"/>
        <end position="600"/>
    </location>
</feature>
<dbReference type="RefSeq" id="WP_340602203.1">
    <property type="nucleotide sequence ID" value="NZ_JBBMXV010000001.1"/>
</dbReference>
<keyword evidence="13" id="KW-1185">Reference proteome</keyword>
<dbReference type="GO" id="GO:0016818">
    <property type="term" value="F:hydrolase activity, acting on acid anhydrides, in phosphorus-containing anhydrides"/>
    <property type="evidence" value="ECO:0007669"/>
    <property type="project" value="UniProtKB-UniRule"/>
</dbReference>
<proteinExistence type="inferred from homology"/>
<dbReference type="Pfam" id="PF16203">
    <property type="entry name" value="ERCC3_RAD25_C"/>
    <property type="match status" value="1"/>
</dbReference>
<dbReference type="InterPro" id="IPR014001">
    <property type="entry name" value="Helicase_ATP-bd"/>
</dbReference>
<dbReference type="EC" id="5.6.2.4" evidence="9"/>
<evidence type="ECO:0000313" key="12">
    <source>
        <dbReference type="EMBL" id="MFC6903712.1"/>
    </source>
</evidence>
<dbReference type="PANTHER" id="PTHR11274">
    <property type="entry name" value="RAD25/XP-B DNA REPAIR HELICASE"/>
    <property type="match status" value="1"/>
</dbReference>
<dbReference type="InterPro" id="IPR030882">
    <property type="entry name" value="Helicase_Rad25_arc"/>
</dbReference>
<dbReference type="InterPro" id="IPR001650">
    <property type="entry name" value="Helicase_C-like"/>
</dbReference>
<dbReference type="PRINTS" id="PR00851">
    <property type="entry name" value="XRODRMPGMNTB"/>
</dbReference>
<reference evidence="12 13" key="1">
    <citation type="journal article" date="2019" name="Int. J. Syst. Evol. Microbiol.">
        <title>The Global Catalogue of Microorganisms (GCM) 10K type strain sequencing project: providing services to taxonomists for standard genome sequencing and annotation.</title>
        <authorList>
            <consortium name="The Broad Institute Genomics Platform"/>
            <consortium name="The Broad Institute Genome Sequencing Center for Infectious Disease"/>
            <person name="Wu L."/>
            <person name="Ma J."/>
        </authorList>
    </citation>
    <scope>NUCLEOTIDE SEQUENCE [LARGE SCALE GENOMIC DNA]</scope>
    <source>
        <strain evidence="12 13">CGMCC 1.3240</strain>
    </source>
</reference>
<dbReference type="EMBL" id="JBHSXQ010000001">
    <property type="protein sequence ID" value="MFC6903712.1"/>
    <property type="molecule type" value="Genomic_DNA"/>
</dbReference>
<sequence length="600" mass="67446">MTDDTPLDEFFDAIQQLGQPVLTAEELARVLDCSQEEADRRLSELAEAGTVGRRDVERDPVVWYPVEWDRHARRERVVTFPNRRELVVSHPEQFTRARLSTFAYLVDSNGTSDSIYRIREEDVWGAPYDDLADLLVALRRVTGGRYEGLEEWIERQWKRARQFTLRTHEDGYTVLAADSESLMGNVARQALGEEQLHAPISDTESWVREGSEGEIKRLLYDEGYPVRDARELDTGDPLEIDLALELRDYQQEWVDRFAERKAGVLVGPPGSGKTVAGMGAMAAVGGETLVLVPSRELASQWRESLLENTSLGPDEVGEYHGGTKEIRPVTIATYQTAGMERHRRLFDERRWGLIVYDEAHHIPAPIFRQSADLQSKHRLGLSATPVRESDDEAEIFTLIGPPIGTDWSALFEAGYVMEPDVEIRYVPWASEAAESEYDGALGHERRQVAASNPAKLDEIRHLLEEHEGEKTLLFVDWLEQGKEYAEALDVPFLSGETRYAKRERLLSEFRHGARDVLLVSRVGDEGIDLPAATVAIVASGLGGSRRQGSQRAGRTMRPVGGAQVYMLATRGTEEEEFVRDQLRHLQGKGVNVIEADAETA</sequence>
<dbReference type="PROSITE" id="PS51192">
    <property type="entry name" value="HELICASE_ATP_BIND_1"/>
    <property type="match status" value="1"/>
</dbReference>
<dbReference type="InterPro" id="IPR050615">
    <property type="entry name" value="ATP-dep_DNA_Helicase"/>
</dbReference>
<protein>
    <recommendedName>
        <fullName evidence="9">Putative DNA 3'-5' helicase Rad25</fullName>
        <ecNumber evidence="9">5.6.2.4</ecNumber>
    </recommendedName>
</protein>
<dbReference type="PANTHER" id="PTHR11274:SF0">
    <property type="entry name" value="GENERAL TRANSCRIPTION AND DNA REPAIR FACTOR IIH HELICASE SUBUNIT XPB"/>
    <property type="match status" value="1"/>
</dbReference>
<dbReference type="InterPro" id="IPR027417">
    <property type="entry name" value="P-loop_NTPase"/>
</dbReference>
<evidence type="ECO:0000256" key="9">
    <source>
        <dbReference type="HAMAP-Rule" id="MF_01489"/>
    </source>
</evidence>
<evidence type="ECO:0000256" key="3">
    <source>
        <dbReference type="ARBA" id="ARBA00022801"/>
    </source>
</evidence>
<dbReference type="GO" id="GO:0043138">
    <property type="term" value="F:3'-5' DNA helicase activity"/>
    <property type="evidence" value="ECO:0007669"/>
    <property type="project" value="UniProtKB-EC"/>
</dbReference>
<keyword evidence="2 9" id="KW-0547">Nucleotide-binding</keyword>
<keyword evidence="4 9" id="KW-0347">Helicase</keyword>
<comment type="similarity">
    <text evidence="1 9">Belongs to the helicase family. RAD25/XPB subfamily.</text>
</comment>
<evidence type="ECO:0000256" key="8">
    <source>
        <dbReference type="ARBA" id="ARBA00048988"/>
    </source>
</evidence>
<dbReference type="InterPro" id="IPR032438">
    <property type="entry name" value="ERCC3_RAD25_C"/>
</dbReference>
<gene>
    <name evidence="9" type="primary">rad25</name>
    <name evidence="12" type="ORF">ACFQGH_00710</name>
</gene>
<dbReference type="Gene3D" id="3.40.50.300">
    <property type="entry name" value="P-loop containing nucleotide triphosphate hydrolases"/>
    <property type="match status" value="2"/>
</dbReference>
<evidence type="ECO:0000259" key="11">
    <source>
        <dbReference type="PROSITE" id="PS51194"/>
    </source>
</evidence>
<dbReference type="SMART" id="SM00490">
    <property type="entry name" value="HELICc"/>
    <property type="match status" value="1"/>
</dbReference>
<evidence type="ECO:0000256" key="2">
    <source>
        <dbReference type="ARBA" id="ARBA00022741"/>
    </source>
</evidence>
<evidence type="ECO:0000259" key="10">
    <source>
        <dbReference type="PROSITE" id="PS51192"/>
    </source>
</evidence>
<comment type="catalytic activity">
    <reaction evidence="7 9">
        <text>Couples ATP hydrolysis with the unwinding of duplex DNA by translocating in the 3'-5' direction.</text>
        <dbReference type="EC" id="5.6.2.4"/>
    </reaction>
</comment>
<evidence type="ECO:0000256" key="4">
    <source>
        <dbReference type="ARBA" id="ARBA00022806"/>
    </source>
</evidence>
<evidence type="ECO:0000256" key="1">
    <source>
        <dbReference type="ARBA" id="ARBA00006637"/>
    </source>
</evidence>
<evidence type="ECO:0000256" key="7">
    <source>
        <dbReference type="ARBA" id="ARBA00034617"/>
    </source>
</evidence>
<keyword evidence="6 9" id="KW-0413">Isomerase</keyword>
<dbReference type="GO" id="GO:0005524">
    <property type="term" value="F:ATP binding"/>
    <property type="evidence" value="ECO:0007669"/>
    <property type="project" value="UniProtKB-UniRule"/>
</dbReference>
<organism evidence="12 13">
    <name type="scientific">Halalkalicoccus tibetensis</name>
    <dbReference type="NCBI Taxonomy" id="175632"/>
    <lineage>
        <taxon>Archaea</taxon>
        <taxon>Methanobacteriati</taxon>
        <taxon>Methanobacteriota</taxon>
        <taxon>Stenosarchaea group</taxon>
        <taxon>Halobacteria</taxon>
        <taxon>Halobacteriales</taxon>
        <taxon>Halococcaceae</taxon>
        <taxon>Halalkalicoccus</taxon>
    </lineage>
</organism>
<comment type="caution">
    <text evidence="12">The sequence shown here is derived from an EMBL/GenBank/DDBJ whole genome shotgun (WGS) entry which is preliminary data.</text>
</comment>
<dbReference type="PROSITE" id="PS51194">
    <property type="entry name" value="HELICASE_CTER"/>
    <property type="match status" value="1"/>
</dbReference>
<dbReference type="AlphaFoldDB" id="A0ABD5V286"/>
<comment type="catalytic activity">
    <reaction evidence="8 9">
        <text>ATP + H2O = ADP + phosphate + H(+)</text>
        <dbReference type="Rhea" id="RHEA:13065"/>
        <dbReference type="ChEBI" id="CHEBI:15377"/>
        <dbReference type="ChEBI" id="CHEBI:15378"/>
        <dbReference type="ChEBI" id="CHEBI:30616"/>
        <dbReference type="ChEBI" id="CHEBI:43474"/>
        <dbReference type="ChEBI" id="CHEBI:456216"/>
        <dbReference type="EC" id="5.6.2.4"/>
    </reaction>
</comment>
<keyword evidence="3 9" id="KW-0378">Hydrolase</keyword>
<dbReference type="InterPro" id="IPR006935">
    <property type="entry name" value="Helicase/UvrB_N"/>
</dbReference>
<dbReference type="SMART" id="SM00487">
    <property type="entry name" value="DEXDc"/>
    <property type="match status" value="1"/>
</dbReference>
<name>A0ABD5V286_9EURY</name>
<dbReference type="HAMAP" id="MF_01489">
    <property type="entry name" value="Helicase_Rad25_arch"/>
    <property type="match status" value="1"/>
</dbReference>
<feature type="domain" description="Helicase ATP-binding" evidence="10">
    <location>
        <begin position="254"/>
        <end position="403"/>
    </location>
</feature>
<evidence type="ECO:0000256" key="6">
    <source>
        <dbReference type="ARBA" id="ARBA00023235"/>
    </source>
</evidence>
<accession>A0ABD5V286</accession>
<evidence type="ECO:0000313" key="13">
    <source>
        <dbReference type="Proteomes" id="UP001596312"/>
    </source>
</evidence>
<evidence type="ECO:0000256" key="5">
    <source>
        <dbReference type="ARBA" id="ARBA00022840"/>
    </source>
</evidence>